<dbReference type="OrthoDB" id="7996869at2"/>
<dbReference type="AlphaFoldDB" id="A0A3S2VK07"/>
<evidence type="ECO:0000313" key="3">
    <source>
        <dbReference type="Proteomes" id="UP000286997"/>
    </source>
</evidence>
<dbReference type="RefSeq" id="WP_127733064.1">
    <property type="nucleotide sequence ID" value="NZ_SACP01000028.1"/>
</dbReference>
<proteinExistence type="predicted"/>
<keyword evidence="3" id="KW-1185">Reference proteome</keyword>
<feature type="region of interest" description="Disordered" evidence="1">
    <location>
        <begin position="71"/>
        <end position="94"/>
    </location>
</feature>
<comment type="caution">
    <text evidence="2">The sequence shown here is derived from an EMBL/GenBank/DDBJ whole genome shotgun (WGS) entry which is preliminary data.</text>
</comment>
<evidence type="ECO:0000256" key="1">
    <source>
        <dbReference type="SAM" id="MobiDB-lite"/>
    </source>
</evidence>
<sequence length="94" mass="10068">MINHEHRLLSKAAADVEGRISVKRDPDRSWPGDHSRLCALENDGHLRWVGEQAGPHLGGTFATWQITDQGRSTLPRTGSTGSATIARAAAAPCA</sequence>
<protein>
    <submittedName>
        <fullName evidence="2">Uncharacterized protein</fullName>
    </submittedName>
</protein>
<feature type="compositionally biased region" description="Low complexity" evidence="1">
    <location>
        <begin position="83"/>
        <end position="94"/>
    </location>
</feature>
<accession>A0A3S2VK07</accession>
<dbReference type="EMBL" id="SACP01000028">
    <property type="protein sequence ID" value="RVU14621.1"/>
    <property type="molecule type" value="Genomic_DNA"/>
</dbReference>
<dbReference type="Proteomes" id="UP000286997">
    <property type="component" value="Unassembled WGS sequence"/>
</dbReference>
<organism evidence="2 3">
    <name type="scientific">Methylobacterium oryzihabitans</name>
    <dbReference type="NCBI Taxonomy" id="2499852"/>
    <lineage>
        <taxon>Bacteria</taxon>
        <taxon>Pseudomonadati</taxon>
        <taxon>Pseudomonadota</taxon>
        <taxon>Alphaproteobacteria</taxon>
        <taxon>Hyphomicrobiales</taxon>
        <taxon>Methylobacteriaceae</taxon>
        <taxon>Methylobacterium</taxon>
    </lineage>
</organism>
<gene>
    <name evidence="2" type="ORF">EOE48_22180</name>
</gene>
<feature type="compositionally biased region" description="Polar residues" evidence="1">
    <location>
        <begin position="71"/>
        <end position="82"/>
    </location>
</feature>
<name>A0A3S2VK07_9HYPH</name>
<evidence type="ECO:0000313" key="2">
    <source>
        <dbReference type="EMBL" id="RVU14621.1"/>
    </source>
</evidence>
<reference evidence="2 3" key="1">
    <citation type="submission" date="2019-01" db="EMBL/GenBank/DDBJ databases">
        <authorList>
            <person name="Chen W.-M."/>
        </authorList>
    </citation>
    <scope>NUCLEOTIDE SEQUENCE [LARGE SCALE GENOMIC DNA]</scope>
    <source>
        <strain evidence="2 3">TER-1</strain>
    </source>
</reference>